<feature type="transmembrane region" description="Helical" evidence="6">
    <location>
        <begin position="81"/>
        <end position="104"/>
    </location>
</feature>
<dbReference type="EMBL" id="UOGA01000230">
    <property type="protein sequence ID" value="VAX22775.1"/>
    <property type="molecule type" value="Genomic_DNA"/>
</dbReference>
<dbReference type="InterPro" id="IPR022791">
    <property type="entry name" value="L-PG_synthase/AglD"/>
</dbReference>
<gene>
    <name evidence="7" type="ORF">MNBD_NITROSPINAE04-73</name>
</gene>
<reference evidence="7" key="1">
    <citation type="submission" date="2018-06" db="EMBL/GenBank/DDBJ databases">
        <authorList>
            <person name="Zhirakovskaya E."/>
        </authorList>
    </citation>
    <scope>NUCLEOTIDE SEQUENCE</scope>
</reference>
<evidence type="ECO:0000256" key="2">
    <source>
        <dbReference type="ARBA" id="ARBA00022475"/>
    </source>
</evidence>
<feature type="transmembrane region" description="Helical" evidence="6">
    <location>
        <begin position="124"/>
        <end position="146"/>
    </location>
</feature>
<comment type="subcellular location">
    <subcellularLocation>
        <location evidence="1">Cell membrane</location>
        <topology evidence="1">Multi-pass membrane protein</topology>
    </subcellularLocation>
</comment>
<evidence type="ECO:0000256" key="3">
    <source>
        <dbReference type="ARBA" id="ARBA00022692"/>
    </source>
</evidence>
<feature type="transmembrane region" description="Helical" evidence="6">
    <location>
        <begin position="158"/>
        <end position="183"/>
    </location>
</feature>
<feature type="transmembrane region" description="Helical" evidence="6">
    <location>
        <begin position="296"/>
        <end position="316"/>
    </location>
</feature>
<feature type="transmembrane region" description="Helical" evidence="6">
    <location>
        <begin position="12"/>
        <end position="27"/>
    </location>
</feature>
<feature type="transmembrane region" description="Helical" evidence="6">
    <location>
        <begin position="47"/>
        <end position="69"/>
    </location>
</feature>
<dbReference type="PANTHER" id="PTHR40277">
    <property type="entry name" value="BLL5419 PROTEIN"/>
    <property type="match status" value="1"/>
</dbReference>
<dbReference type="PANTHER" id="PTHR40277:SF1">
    <property type="entry name" value="BLL5419 PROTEIN"/>
    <property type="match status" value="1"/>
</dbReference>
<dbReference type="GO" id="GO:0005886">
    <property type="term" value="C:plasma membrane"/>
    <property type="evidence" value="ECO:0007669"/>
    <property type="project" value="UniProtKB-SubCell"/>
</dbReference>
<proteinExistence type="predicted"/>
<keyword evidence="5 6" id="KW-0472">Membrane</keyword>
<evidence type="ECO:0008006" key="8">
    <source>
        <dbReference type="Google" id="ProtNLM"/>
    </source>
</evidence>
<keyword evidence="2" id="KW-1003">Cell membrane</keyword>
<sequence>MALFKRKIVIPAWLRFFLSVAIIAFLFKKVDITHFSSIISQAIPGWLLAGLCLIFLEQLAVSIAWRAMLASKGYKVPFRKMLHIIIVSNFIGFVFPSTAGADVVRVMGLSKYISSPSDAFSSMVIFRVSGYLLMFTIALISATFFADRLPDTPVIKSISTALIIGFSILFLAFLFSGTVVRLLSGALKGARMAGLRSRIETLYKAFIFYLGHKGAMTVAFAGALFMQLERILYVYVVSLALGLKVDPATLCLFVPIIMVLTLIPVSISGIGVREGGFVFLFGYAGLSAAQAMSLSICGFALSLVYVLLGGVVYWLFGFPGGESVSELKDKQPAA</sequence>
<dbReference type="AlphaFoldDB" id="A0A3B1CUI5"/>
<keyword evidence="3 6" id="KW-0812">Transmembrane</keyword>
<evidence type="ECO:0000256" key="5">
    <source>
        <dbReference type="ARBA" id="ARBA00023136"/>
    </source>
</evidence>
<accession>A0A3B1CUI5</accession>
<evidence type="ECO:0000256" key="4">
    <source>
        <dbReference type="ARBA" id="ARBA00022989"/>
    </source>
</evidence>
<evidence type="ECO:0000256" key="1">
    <source>
        <dbReference type="ARBA" id="ARBA00004651"/>
    </source>
</evidence>
<dbReference type="Pfam" id="PF03706">
    <property type="entry name" value="LPG_synthase_TM"/>
    <property type="match status" value="1"/>
</dbReference>
<organism evidence="7">
    <name type="scientific">hydrothermal vent metagenome</name>
    <dbReference type="NCBI Taxonomy" id="652676"/>
    <lineage>
        <taxon>unclassified sequences</taxon>
        <taxon>metagenomes</taxon>
        <taxon>ecological metagenomes</taxon>
    </lineage>
</organism>
<protein>
    <recommendedName>
        <fullName evidence="8">Flippase-like domain-containing protein</fullName>
    </recommendedName>
</protein>
<name>A0A3B1CUI5_9ZZZZ</name>
<evidence type="ECO:0000313" key="7">
    <source>
        <dbReference type="EMBL" id="VAX22775.1"/>
    </source>
</evidence>
<keyword evidence="4 6" id="KW-1133">Transmembrane helix</keyword>
<dbReference type="NCBIfam" id="TIGR00374">
    <property type="entry name" value="flippase-like domain"/>
    <property type="match status" value="1"/>
</dbReference>
<feature type="transmembrane region" description="Helical" evidence="6">
    <location>
        <begin position="203"/>
        <end position="225"/>
    </location>
</feature>
<evidence type="ECO:0000256" key="6">
    <source>
        <dbReference type="SAM" id="Phobius"/>
    </source>
</evidence>